<dbReference type="AlphaFoldDB" id="A0A1H6IFA4"/>
<keyword evidence="1" id="KW-0812">Transmembrane</keyword>
<name>A0A1H6IFA4_MYCRU</name>
<gene>
    <name evidence="2" type="ORF">SAMN04489835_0299</name>
</gene>
<dbReference type="EMBL" id="LT629971">
    <property type="protein sequence ID" value="SEH48031.1"/>
    <property type="molecule type" value="Genomic_DNA"/>
</dbReference>
<feature type="transmembrane region" description="Helical" evidence="1">
    <location>
        <begin position="75"/>
        <end position="100"/>
    </location>
</feature>
<feature type="transmembrane region" description="Helical" evidence="1">
    <location>
        <begin position="43"/>
        <end position="63"/>
    </location>
</feature>
<keyword evidence="1" id="KW-0472">Membrane</keyword>
<dbReference type="Proteomes" id="UP000182915">
    <property type="component" value="Chromosome I"/>
</dbReference>
<evidence type="ECO:0000256" key="1">
    <source>
        <dbReference type="SAM" id="Phobius"/>
    </source>
</evidence>
<protein>
    <submittedName>
        <fullName evidence="2">Uncharacterized protein</fullName>
    </submittedName>
</protein>
<keyword evidence="1" id="KW-1133">Transmembrane helix</keyword>
<sequence length="118" mass="11991">MSDLNSSRTQQVLRQRGIAIAAGGLALQLLVGLTYLTAGFVGLITLALLVGTAGALIVSYTSLTNKTGLAVMLQVAALIGGLACIFMGAGIMFTFVIQLIGAGVTYFGTKQLAAGLGR</sequence>
<reference evidence="3" key="1">
    <citation type="submission" date="2016-10" db="EMBL/GenBank/DDBJ databases">
        <authorList>
            <person name="Varghese N."/>
            <person name="Submissions S."/>
        </authorList>
    </citation>
    <scope>NUCLEOTIDE SEQUENCE [LARGE SCALE GENOMIC DNA]</scope>
    <source>
        <strain evidence="3">DSM 45405</strain>
    </source>
</reference>
<evidence type="ECO:0000313" key="3">
    <source>
        <dbReference type="Proteomes" id="UP000182915"/>
    </source>
</evidence>
<keyword evidence="3" id="KW-1185">Reference proteome</keyword>
<evidence type="ECO:0000313" key="2">
    <source>
        <dbReference type="EMBL" id="SEH48031.1"/>
    </source>
</evidence>
<dbReference type="OrthoDB" id="10002879at2"/>
<dbReference type="STRING" id="370526.SAMN04489835_0299"/>
<feature type="transmembrane region" description="Helical" evidence="1">
    <location>
        <begin position="18"/>
        <end position="37"/>
    </location>
</feature>
<proteinExistence type="predicted"/>
<organism evidence="2 3">
    <name type="scientific">Mycolicibacterium rutilum</name>
    <name type="common">Mycobacterium rutilum</name>
    <dbReference type="NCBI Taxonomy" id="370526"/>
    <lineage>
        <taxon>Bacteria</taxon>
        <taxon>Bacillati</taxon>
        <taxon>Actinomycetota</taxon>
        <taxon>Actinomycetes</taxon>
        <taxon>Mycobacteriales</taxon>
        <taxon>Mycobacteriaceae</taxon>
        <taxon>Mycolicibacterium</taxon>
    </lineage>
</organism>
<dbReference type="RefSeq" id="WP_083405651.1">
    <property type="nucleotide sequence ID" value="NZ_LT629971.1"/>
</dbReference>
<accession>A0A1H6IFA4</accession>